<dbReference type="SMART" id="SM00470">
    <property type="entry name" value="ParB"/>
    <property type="match status" value="1"/>
</dbReference>
<dbReference type="FunFam" id="3.90.1530.30:FF:000001">
    <property type="entry name" value="Chromosome partitioning protein ParB"/>
    <property type="match status" value="1"/>
</dbReference>
<dbReference type="SUPFAM" id="SSF110849">
    <property type="entry name" value="ParB/Sulfiredoxin"/>
    <property type="match status" value="1"/>
</dbReference>
<evidence type="ECO:0000313" key="6">
    <source>
        <dbReference type="Proteomes" id="UP000178432"/>
    </source>
</evidence>
<evidence type="ECO:0000259" key="4">
    <source>
        <dbReference type="SMART" id="SM00470"/>
    </source>
</evidence>
<keyword evidence="2" id="KW-0159">Chromosome partition</keyword>
<dbReference type="EMBL" id="MHIF01000021">
    <property type="protein sequence ID" value="OGY48014.1"/>
    <property type="molecule type" value="Genomic_DNA"/>
</dbReference>
<accession>A0A1G1Y753</accession>
<dbReference type="Pfam" id="PF02195">
    <property type="entry name" value="ParB_N"/>
    <property type="match status" value="1"/>
</dbReference>
<dbReference type="InterPro" id="IPR050336">
    <property type="entry name" value="Chromosome_partition/occlusion"/>
</dbReference>
<name>A0A1G1Y753_9BACT</name>
<reference evidence="5 6" key="1">
    <citation type="journal article" date="2016" name="Nat. Commun.">
        <title>Thousands of microbial genomes shed light on interconnected biogeochemical processes in an aquifer system.</title>
        <authorList>
            <person name="Anantharaman K."/>
            <person name="Brown C.T."/>
            <person name="Hug L.A."/>
            <person name="Sharon I."/>
            <person name="Castelle C.J."/>
            <person name="Probst A.J."/>
            <person name="Thomas B.C."/>
            <person name="Singh A."/>
            <person name="Wilkins M.J."/>
            <person name="Karaoz U."/>
            <person name="Brodie E.L."/>
            <person name="Williams K.H."/>
            <person name="Hubbard S.S."/>
            <person name="Banfield J.F."/>
        </authorList>
    </citation>
    <scope>NUCLEOTIDE SEQUENCE [LARGE SCALE GENOMIC DNA]</scope>
</reference>
<protein>
    <recommendedName>
        <fullName evidence="4">ParB-like N-terminal domain-containing protein</fullName>
    </recommendedName>
</protein>
<feature type="domain" description="ParB-like N-terminal" evidence="4">
    <location>
        <begin position="38"/>
        <end position="127"/>
    </location>
</feature>
<dbReference type="InterPro" id="IPR041468">
    <property type="entry name" value="HTH_ParB/Spo0J"/>
</dbReference>
<dbReference type="CDD" id="cd16393">
    <property type="entry name" value="SPO0J_N"/>
    <property type="match status" value="1"/>
</dbReference>
<keyword evidence="3" id="KW-0238">DNA-binding</keyword>
<dbReference type="InterPro" id="IPR003115">
    <property type="entry name" value="ParB_N"/>
</dbReference>
<dbReference type="InterPro" id="IPR036086">
    <property type="entry name" value="ParB/Sulfiredoxin_sf"/>
</dbReference>
<dbReference type="PANTHER" id="PTHR33375">
    <property type="entry name" value="CHROMOSOME-PARTITIONING PROTEIN PARB-RELATED"/>
    <property type="match status" value="1"/>
</dbReference>
<evidence type="ECO:0000256" key="3">
    <source>
        <dbReference type="ARBA" id="ARBA00023125"/>
    </source>
</evidence>
<dbReference type="Gene3D" id="1.10.10.2830">
    <property type="match status" value="1"/>
</dbReference>
<dbReference type="InterPro" id="IPR004437">
    <property type="entry name" value="ParB/RepB/Spo0J"/>
</dbReference>
<organism evidence="5 6">
    <name type="scientific">Candidatus Buchananbacteria bacterium RIFCSPHIGHO2_01_FULL_46_12</name>
    <dbReference type="NCBI Taxonomy" id="1797536"/>
    <lineage>
        <taxon>Bacteria</taxon>
        <taxon>Candidatus Buchananiibacteriota</taxon>
    </lineage>
</organism>
<dbReference type="GO" id="GO:0003677">
    <property type="term" value="F:DNA binding"/>
    <property type="evidence" value="ECO:0007669"/>
    <property type="project" value="UniProtKB-KW"/>
</dbReference>
<dbReference type="NCBIfam" id="TIGR00180">
    <property type="entry name" value="parB_part"/>
    <property type="match status" value="1"/>
</dbReference>
<dbReference type="Gene3D" id="3.90.1530.30">
    <property type="match status" value="1"/>
</dbReference>
<dbReference type="GO" id="GO:0007059">
    <property type="term" value="P:chromosome segregation"/>
    <property type="evidence" value="ECO:0007669"/>
    <property type="project" value="UniProtKB-KW"/>
</dbReference>
<dbReference type="GO" id="GO:0005694">
    <property type="term" value="C:chromosome"/>
    <property type="evidence" value="ECO:0007669"/>
    <property type="project" value="TreeGrafter"/>
</dbReference>
<dbReference type="AlphaFoldDB" id="A0A1G1Y753"/>
<evidence type="ECO:0000256" key="1">
    <source>
        <dbReference type="ARBA" id="ARBA00006295"/>
    </source>
</evidence>
<gene>
    <name evidence="5" type="ORF">A2663_03250</name>
</gene>
<evidence type="ECO:0000313" key="5">
    <source>
        <dbReference type="EMBL" id="OGY48014.1"/>
    </source>
</evidence>
<dbReference type="Pfam" id="PF23552">
    <property type="entry name" value="ParB_C"/>
    <property type="match status" value="1"/>
</dbReference>
<dbReference type="FunFam" id="1.10.10.2830:FF:000001">
    <property type="entry name" value="Chromosome partitioning protein ParB"/>
    <property type="match status" value="1"/>
</dbReference>
<dbReference type="Proteomes" id="UP000178432">
    <property type="component" value="Unassembled WGS sequence"/>
</dbReference>
<proteinExistence type="inferred from homology"/>
<evidence type="ECO:0000256" key="2">
    <source>
        <dbReference type="ARBA" id="ARBA00022829"/>
    </source>
</evidence>
<comment type="similarity">
    <text evidence="1">Belongs to the ParB family.</text>
</comment>
<dbReference type="PANTHER" id="PTHR33375:SF1">
    <property type="entry name" value="CHROMOSOME-PARTITIONING PROTEIN PARB-RELATED"/>
    <property type="match status" value="1"/>
</dbReference>
<comment type="caution">
    <text evidence="5">The sequence shown here is derived from an EMBL/GenBank/DDBJ whole genome shotgun (WGS) entry which is preliminary data.</text>
</comment>
<dbReference type="InterPro" id="IPR057240">
    <property type="entry name" value="ParB_dimer_C"/>
</dbReference>
<dbReference type="Pfam" id="PF17762">
    <property type="entry name" value="HTH_ParB"/>
    <property type="match status" value="1"/>
</dbReference>
<sequence length="286" mass="31443">MPKTHGLGKGLSSLIPPKIDKEIFSKASAILPGEERISQIPVDKIKANPHQPRSNFDHESLEDLTNSIKEHGILQPLILAPAGNNYQVIAGERRWRAAQLLNLKTVPAVVREMEEQQKLELALVENIQRQDLNPIEEAVAFQRLIDEFSLTQEEVSRRVGKSRAAVANTLRLLSLPAAIQKALMSGKINFSAARIIAGLPPAERLKFFEKIIKQDLTVRAAETHAKKISGKSRAGKAKDPNVAALEDKLQAALGTKVLIKKSGEAGQVIIEFYSAEDLQALARRIA</sequence>